<accession>A0A1S8WPN6</accession>
<reference evidence="1 2" key="1">
    <citation type="submission" date="2015-03" db="EMBL/GenBank/DDBJ databases">
        <title>Draft genome of the nematode, Opisthorchis viverrini.</title>
        <authorList>
            <person name="Mitreva M."/>
        </authorList>
    </citation>
    <scope>NUCLEOTIDE SEQUENCE [LARGE SCALE GENOMIC DNA]</scope>
    <source>
        <strain evidence="1">Khon Kaen</strain>
    </source>
</reference>
<organism evidence="1 2">
    <name type="scientific">Opisthorchis viverrini</name>
    <name type="common">Southeast Asian liver fluke</name>
    <dbReference type="NCBI Taxonomy" id="6198"/>
    <lineage>
        <taxon>Eukaryota</taxon>
        <taxon>Metazoa</taxon>
        <taxon>Spiralia</taxon>
        <taxon>Lophotrochozoa</taxon>
        <taxon>Platyhelminthes</taxon>
        <taxon>Trematoda</taxon>
        <taxon>Digenea</taxon>
        <taxon>Opisthorchiida</taxon>
        <taxon>Opisthorchiata</taxon>
        <taxon>Opisthorchiidae</taxon>
        <taxon>Opisthorchis</taxon>
    </lineage>
</organism>
<dbReference type="AlphaFoldDB" id="A0A1S8WPN6"/>
<protein>
    <submittedName>
        <fullName evidence="1">Uncharacterized protein</fullName>
    </submittedName>
</protein>
<dbReference type="EMBL" id="KV897603">
    <property type="protein sequence ID" value="OON16406.1"/>
    <property type="molecule type" value="Genomic_DNA"/>
</dbReference>
<sequence>MSKNWRDSHRLPGSTNLTDFDANSIFMQQTINHDNFPECYMAFVAQLGPFLSHAVSVRKWRTEYVQVQLFSSPKSIHTRCHFSGFSCRE</sequence>
<gene>
    <name evidence="1" type="ORF">X801_07782</name>
</gene>
<name>A0A1S8WPN6_OPIVI</name>
<evidence type="ECO:0000313" key="1">
    <source>
        <dbReference type="EMBL" id="OON16406.1"/>
    </source>
</evidence>
<dbReference type="Proteomes" id="UP000243686">
    <property type="component" value="Unassembled WGS sequence"/>
</dbReference>
<evidence type="ECO:0000313" key="2">
    <source>
        <dbReference type="Proteomes" id="UP000243686"/>
    </source>
</evidence>
<keyword evidence="2" id="KW-1185">Reference proteome</keyword>
<proteinExistence type="predicted"/>